<evidence type="ECO:0000313" key="1">
    <source>
        <dbReference type="EMBL" id="EED20120.1"/>
    </source>
</evidence>
<protein>
    <submittedName>
        <fullName evidence="1">Uncharacterized protein</fullName>
    </submittedName>
</protein>
<dbReference type="EMBL" id="EQ962654">
    <property type="protein sequence ID" value="EED20120.1"/>
    <property type="molecule type" value="Genomic_DNA"/>
</dbReference>
<dbReference type="HOGENOM" id="CLU_2499403_0_0_1"/>
<reference evidence="2" key="1">
    <citation type="journal article" date="2015" name="Genome Announc.">
        <title>Genome sequence of the AIDS-associated pathogen Penicillium marneffei (ATCC18224) and its near taxonomic relative Talaromyces stipitatus (ATCC10500).</title>
        <authorList>
            <person name="Nierman W.C."/>
            <person name="Fedorova-Abrams N.D."/>
            <person name="Andrianopoulos A."/>
        </authorList>
    </citation>
    <scope>NUCLEOTIDE SEQUENCE [LARGE SCALE GENOMIC DNA]</scope>
    <source>
        <strain evidence="2">ATCC 10500 / CBS 375.48 / QM 6759 / NRRL 1006</strain>
    </source>
</reference>
<accession>B8M5Z3</accession>
<name>B8M5Z3_TALSN</name>
<proteinExistence type="predicted"/>
<evidence type="ECO:0000313" key="2">
    <source>
        <dbReference type="Proteomes" id="UP000001745"/>
    </source>
</evidence>
<keyword evidence="2" id="KW-1185">Reference proteome</keyword>
<dbReference type="AlphaFoldDB" id="B8M5Z3"/>
<dbReference type="InParanoid" id="B8M5Z3"/>
<dbReference type="Proteomes" id="UP000001745">
    <property type="component" value="Unassembled WGS sequence"/>
</dbReference>
<dbReference type="GeneID" id="8097780"/>
<organism evidence="1 2">
    <name type="scientific">Talaromyces stipitatus (strain ATCC 10500 / CBS 375.48 / QM 6759 / NRRL 1006)</name>
    <name type="common">Penicillium stipitatum</name>
    <dbReference type="NCBI Taxonomy" id="441959"/>
    <lineage>
        <taxon>Eukaryota</taxon>
        <taxon>Fungi</taxon>
        <taxon>Dikarya</taxon>
        <taxon>Ascomycota</taxon>
        <taxon>Pezizomycotina</taxon>
        <taxon>Eurotiomycetes</taxon>
        <taxon>Eurotiomycetidae</taxon>
        <taxon>Eurotiales</taxon>
        <taxon>Trichocomaceae</taxon>
        <taxon>Talaromyces</taxon>
        <taxon>Talaromyces sect. Talaromyces</taxon>
    </lineage>
</organism>
<dbReference type="RefSeq" id="XP_002480554.1">
    <property type="nucleotide sequence ID" value="XM_002480509.1"/>
</dbReference>
<gene>
    <name evidence="1" type="ORF">TSTA_033630</name>
</gene>
<sequence length="86" mass="9885">MTAYRYGAKASRTGFSSLSLKTRLGYLLDKNRNELANIMEEIHWEIVGLEELNYFSNHVSQPAHYASKFIIEDEITQNELEAACKD</sequence>
<dbReference type="VEuPathDB" id="FungiDB:TSTA_033630"/>